<comment type="caution">
    <text evidence="1">The sequence shown here is derived from an EMBL/GenBank/DDBJ whole genome shotgun (WGS) entry which is preliminary data.</text>
</comment>
<sequence>LPLVPWPLSVLPRVFVVQEIRESVVTRELSRARPRSVIRARWCSVIIPSVAA</sequence>
<proteinExistence type="predicted"/>
<evidence type="ECO:0000313" key="2">
    <source>
        <dbReference type="Proteomes" id="UP000237105"/>
    </source>
</evidence>
<evidence type="ECO:0000313" key="1">
    <source>
        <dbReference type="EMBL" id="PON67551.1"/>
    </source>
</evidence>
<dbReference type="AlphaFoldDB" id="A0A2P5D2N0"/>
<dbReference type="Proteomes" id="UP000237105">
    <property type="component" value="Unassembled WGS sequence"/>
</dbReference>
<keyword evidence="2" id="KW-1185">Reference proteome</keyword>
<name>A0A2P5D2N0_PARAD</name>
<accession>A0A2P5D2N0</accession>
<feature type="non-terminal residue" evidence="1">
    <location>
        <position position="1"/>
    </location>
</feature>
<dbReference type="EMBL" id="JXTB01000070">
    <property type="protein sequence ID" value="PON67551.1"/>
    <property type="molecule type" value="Genomic_DNA"/>
</dbReference>
<reference evidence="2" key="1">
    <citation type="submission" date="2016-06" db="EMBL/GenBank/DDBJ databases">
        <title>Parallel loss of symbiosis genes in relatives of nitrogen-fixing non-legume Parasponia.</title>
        <authorList>
            <person name="Van Velzen R."/>
            <person name="Holmer R."/>
            <person name="Bu F."/>
            <person name="Rutten L."/>
            <person name="Van Zeijl A."/>
            <person name="Liu W."/>
            <person name="Santuari L."/>
            <person name="Cao Q."/>
            <person name="Sharma T."/>
            <person name="Shen D."/>
            <person name="Roswanjaya Y."/>
            <person name="Wardhani T."/>
            <person name="Kalhor M.S."/>
            <person name="Jansen J."/>
            <person name="Van den Hoogen J."/>
            <person name="Gungor B."/>
            <person name="Hartog M."/>
            <person name="Hontelez J."/>
            <person name="Verver J."/>
            <person name="Yang W.-C."/>
            <person name="Schijlen E."/>
            <person name="Repin R."/>
            <person name="Schilthuizen M."/>
            <person name="Schranz E."/>
            <person name="Heidstra R."/>
            <person name="Miyata K."/>
            <person name="Fedorova E."/>
            <person name="Kohlen W."/>
            <person name="Bisseling T."/>
            <person name="Smit S."/>
            <person name="Geurts R."/>
        </authorList>
    </citation>
    <scope>NUCLEOTIDE SEQUENCE [LARGE SCALE GENOMIC DNA]</scope>
    <source>
        <strain evidence="2">cv. WU1-14</strain>
    </source>
</reference>
<protein>
    <submittedName>
        <fullName evidence="1">Uncharacterized protein</fullName>
    </submittedName>
</protein>
<gene>
    <name evidence="1" type="ORF">PanWU01x14_101880</name>
</gene>
<organism evidence="1 2">
    <name type="scientific">Parasponia andersonii</name>
    <name type="common">Sponia andersonii</name>
    <dbReference type="NCBI Taxonomy" id="3476"/>
    <lineage>
        <taxon>Eukaryota</taxon>
        <taxon>Viridiplantae</taxon>
        <taxon>Streptophyta</taxon>
        <taxon>Embryophyta</taxon>
        <taxon>Tracheophyta</taxon>
        <taxon>Spermatophyta</taxon>
        <taxon>Magnoliopsida</taxon>
        <taxon>eudicotyledons</taxon>
        <taxon>Gunneridae</taxon>
        <taxon>Pentapetalae</taxon>
        <taxon>rosids</taxon>
        <taxon>fabids</taxon>
        <taxon>Rosales</taxon>
        <taxon>Cannabaceae</taxon>
        <taxon>Parasponia</taxon>
    </lineage>
</organism>